<accession>A0A2N9LVX0</accession>
<evidence type="ECO:0000313" key="2">
    <source>
        <dbReference type="Proteomes" id="UP000239735"/>
    </source>
</evidence>
<proteinExistence type="predicted"/>
<dbReference type="AlphaFoldDB" id="A0A2N9LVX0"/>
<organism evidence="1 2">
    <name type="scientific">Candidatus Sulfuritelmatomonas gaucii</name>
    <dbReference type="NCBI Taxonomy" id="2043161"/>
    <lineage>
        <taxon>Bacteria</taxon>
        <taxon>Pseudomonadati</taxon>
        <taxon>Acidobacteriota</taxon>
        <taxon>Terriglobia</taxon>
        <taxon>Terriglobales</taxon>
        <taxon>Acidobacteriaceae</taxon>
        <taxon>Candidatus Sulfuritelmatomonas</taxon>
    </lineage>
</organism>
<reference evidence="2" key="1">
    <citation type="submission" date="2018-02" db="EMBL/GenBank/DDBJ databases">
        <authorList>
            <person name="Hausmann B."/>
        </authorList>
    </citation>
    <scope>NUCLEOTIDE SEQUENCE [LARGE SCALE GENOMIC DNA]</scope>
    <source>
        <strain evidence="2">Peat soil MAG SbA5</strain>
    </source>
</reference>
<protein>
    <submittedName>
        <fullName evidence="1">Uncharacterized protein</fullName>
    </submittedName>
</protein>
<dbReference type="Proteomes" id="UP000239735">
    <property type="component" value="Unassembled WGS sequence"/>
</dbReference>
<evidence type="ECO:0000313" key="1">
    <source>
        <dbReference type="EMBL" id="SPE27372.1"/>
    </source>
</evidence>
<gene>
    <name evidence="1" type="ORF">SBA5_590063</name>
</gene>
<sequence length="38" mass="4100">MADSASNRGSAPERRLCANDAQKWNGSSVLYACNDGRQ</sequence>
<dbReference type="EMBL" id="OKRB01000118">
    <property type="protein sequence ID" value="SPE27372.1"/>
    <property type="molecule type" value="Genomic_DNA"/>
</dbReference>
<name>A0A2N9LVX0_9BACT</name>